<protein>
    <recommendedName>
        <fullName evidence="3">MULE transposase domain-containing protein</fullName>
    </recommendedName>
</protein>
<sequence>MTSSIKERAVISGVRSHGGACAALKPERAGIALNSPDRCAIYPSVKQLKSRSQRLQRREAFSITKYADVMEWASPRMCTTLEQFHQHLEYDLGTDALWFVSSHSTFSTSYLYSDGHKFRSVHYTVLNKYQQNFYPMAFMFTRTERASTQFEVLFELVVKEWETLGKSEGKIKQNEKVESFQLRYFSIHVVDF</sequence>
<reference evidence="2" key="1">
    <citation type="journal article" date="2009" name="Nature">
        <title>Genome sequence and analysis of the Irish potato famine pathogen Phytophthora infestans.</title>
        <authorList>
            <consortium name="The Broad Institute Genome Sequencing Platform"/>
            <person name="Haas B.J."/>
            <person name="Kamoun S."/>
            <person name="Zody M.C."/>
            <person name="Jiang R.H."/>
            <person name="Handsaker R.E."/>
            <person name="Cano L.M."/>
            <person name="Grabherr M."/>
            <person name="Kodira C.D."/>
            <person name="Raffaele S."/>
            <person name="Torto-Alalibo T."/>
            <person name="Bozkurt T.O."/>
            <person name="Ah-Fong A.M."/>
            <person name="Alvarado L."/>
            <person name="Anderson V.L."/>
            <person name="Armstrong M.R."/>
            <person name="Avrova A."/>
            <person name="Baxter L."/>
            <person name="Beynon J."/>
            <person name="Boevink P.C."/>
            <person name="Bollmann S.R."/>
            <person name="Bos J.I."/>
            <person name="Bulone V."/>
            <person name="Cai G."/>
            <person name="Cakir C."/>
            <person name="Carrington J.C."/>
            <person name="Chawner M."/>
            <person name="Conti L."/>
            <person name="Costanzo S."/>
            <person name="Ewan R."/>
            <person name="Fahlgren N."/>
            <person name="Fischbach M.A."/>
            <person name="Fugelstad J."/>
            <person name="Gilroy E.M."/>
            <person name="Gnerre S."/>
            <person name="Green P.J."/>
            <person name="Grenville-Briggs L.J."/>
            <person name="Griffith J."/>
            <person name="Grunwald N.J."/>
            <person name="Horn K."/>
            <person name="Horner N.R."/>
            <person name="Hu C.H."/>
            <person name="Huitema E."/>
            <person name="Jeong D.H."/>
            <person name="Jones A.M."/>
            <person name="Jones J.D."/>
            <person name="Jones R.W."/>
            <person name="Karlsson E.K."/>
            <person name="Kunjeti S.G."/>
            <person name="Lamour K."/>
            <person name="Liu Z."/>
            <person name="Ma L."/>
            <person name="Maclean D."/>
            <person name="Chibucos M.C."/>
            <person name="McDonald H."/>
            <person name="McWalters J."/>
            <person name="Meijer H.J."/>
            <person name="Morgan W."/>
            <person name="Morris P.F."/>
            <person name="Munro C.A."/>
            <person name="O'Neill K."/>
            <person name="Ospina-Giraldo M."/>
            <person name="Pinzon A."/>
            <person name="Pritchard L."/>
            <person name="Ramsahoye B."/>
            <person name="Ren Q."/>
            <person name="Restrepo S."/>
            <person name="Roy S."/>
            <person name="Sadanandom A."/>
            <person name="Savidor A."/>
            <person name="Schornack S."/>
            <person name="Schwartz D.C."/>
            <person name="Schumann U.D."/>
            <person name="Schwessinger B."/>
            <person name="Seyer L."/>
            <person name="Sharpe T."/>
            <person name="Silvar C."/>
            <person name="Song J."/>
            <person name="Studholme D.J."/>
            <person name="Sykes S."/>
            <person name="Thines M."/>
            <person name="van de Vondervoort P.J."/>
            <person name="Phuntumart V."/>
            <person name="Wawra S."/>
            <person name="Weide R."/>
            <person name="Win J."/>
            <person name="Young C."/>
            <person name="Zhou S."/>
            <person name="Fry W."/>
            <person name="Meyers B.C."/>
            <person name="van West P."/>
            <person name="Ristaino J."/>
            <person name="Govers F."/>
            <person name="Birch P.R."/>
            <person name="Whisson S.C."/>
            <person name="Judelson H.S."/>
            <person name="Nusbaum C."/>
        </authorList>
    </citation>
    <scope>NUCLEOTIDE SEQUENCE [LARGE SCALE GENOMIC DNA]</scope>
    <source>
        <strain evidence="2">T30-4</strain>
    </source>
</reference>
<evidence type="ECO:0000313" key="2">
    <source>
        <dbReference type="Proteomes" id="UP000006643"/>
    </source>
</evidence>
<dbReference type="Proteomes" id="UP000006643">
    <property type="component" value="Unassembled WGS sequence"/>
</dbReference>
<dbReference type="RefSeq" id="XP_002900465.1">
    <property type="nucleotide sequence ID" value="XM_002900419.1"/>
</dbReference>
<name>D0NJU3_PHYIT</name>
<proteinExistence type="predicted"/>
<dbReference type="GeneID" id="9478421"/>
<evidence type="ECO:0008006" key="3">
    <source>
        <dbReference type="Google" id="ProtNLM"/>
    </source>
</evidence>
<accession>D0NJU3</accession>
<dbReference type="VEuPathDB" id="FungiDB:PITG_12908"/>
<dbReference type="HOGENOM" id="CLU_1417683_0_0_1"/>
<keyword evidence="2" id="KW-1185">Reference proteome</keyword>
<gene>
    <name evidence="1" type="ORF">PITG_12908</name>
</gene>
<dbReference type="AlphaFoldDB" id="D0NJU3"/>
<dbReference type="EMBL" id="DS028142">
    <property type="protein sequence ID" value="EEY59780.1"/>
    <property type="molecule type" value="Genomic_DNA"/>
</dbReference>
<dbReference type="InParanoid" id="D0NJU3"/>
<organism evidence="1 2">
    <name type="scientific">Phytophthora infestans (strain T30-4)</name>
    <name type="common">Potato late blight agent</name>
    <dbReference type="NCBI Taxonomy" id="403677"/>
    <lineage>
        <taxon>Eukaryota</taxon>
        <taxon>Sar</taxon>
        <taxon>Stramenopiles</taxon>
        <taxon>Oomycota</taxon>
        <taxon>Peronosporomycetes</taxon>
        <taxon>Peronosporales</taxon>
        <taxon>Peronosporaceae</taxon>
        <taxon>Phytophthora</taxon>
    </lineage>
</organism>
<dbReference type="KEGG" id="pif:PITG_12908"/>
<evidence type="ECO:0000313" key="1">
    <source>
        <dbReference type="EMBL" id="EEY59780.1"/>
    </source>
</evidence>